<evidence type="ECO:0000313" key="3">
    <source>
        <dbReference type="Proteomes" id="UP001501204"/>
    </source>
</evidence>
<evidence type="ECO:0000256" key="1">
    <source>
        <dbReference type="SAM" id="MobiDB-lite"/>
    </source>
</evidence>
<reference evidence="2 3" key="1">
    <citation type="journal article" date="2019" name="Int. J. Syst. Evol. Microbiol.">
        <title>The Global Catalogue of Microorganisms (GCM) 10K type strain sequencing project: providing services to taxonomists for standard genome sequencing and annotation.</title>
        <authorList>
            <consortium name="The Broad Institute Genomics Platform"/>
            <consortium name="The Broad Institute Genome Sequencing Center for Infectious Disease"/>
            <person name="Wu L."/>
            <person name="Ma J."/>
        </authorList>
    </citation>
    <scope>NUCLEOTIDE SEQUENCE [LARGE SCALE GENOMIC DNA]</scope>
    <source>
        <strain evidence="2 3">JCM 14735</strain>
    </source>
</reference>
<feature type="compositionally biased region" description="Polar residues" evidence="1">
    <location>
        <begin position="86"/>
        <end position="95"/>
    </location>
</feature>
<dbReference type="EMBL" id="BAAAOA010000015">
    <property type="protein sequence ID" value="GAA1756492.1"/>
    <property type="molecule type" value="Genomic_DNA"/>
</dbReference>
<feature type="compositionally biased region" description="Gly residues" evidence="1">
    <location>
        <begin position="45"/>
        <end position="74"/>
    </location>
</feature>
<gene>
    <name evidence="2" type="ORF">GCM10009767_14810</name>
</gene>
<evidence type="ECO:0000313" key="2">
    <source>
        <dbReference type="EMBL" id="GAA1756492.1"/>
    </source>
</evidence>
<comment type="caution">
    <text evidence="2">The sequence shown here is derived from an EMBL/GenBank/DDBJ whole genome shotgun (WGS) entry which is preliminary data.</text>
</comment>
<sequence>MLRNISVIWCGTAAPFTVRRHALRIVARRTSSRLTPLGWATPGFGGQLPGFGGQPPGLGGQLSGTGGQLSGGQPGFTARAAYSGNPAPQRSRGTP</sequence>
<protein>
    <submittedName>
        <fullName evidence="2">Uncharacterized protein</fullName>
    </submittedName>
</protein>
<feature type="region of interest" description="Disordered" evidence="1">
    <location>
        <begin position="45"/>
        <end position="95"/>
    </location>
</feature>
<keyword evidence="3" id="KW-1185">Reference proteome</keyword>
<accession>A0ABN2KHY5</accession>
<name>A0ABN2KHY5_9MICC</name>
<organism evidence="2 3">
    <name type="scientific">Kocuria aegyptia</name>
    <dbReference type="NCBI Taxonomy" id="330943"/>
    <lineage>
        <taxon>Bacteria</taxon>
        <taxon>Bacillati</taxon>
        <taxon>Actinomycetota</taxon>
        <taxon>Actinomycetes</taxon>
        <taxon>Micrococcales</taxon>
        <taxon>Micrococcaceae</taxon>
        <taxon>Kocuria</taxon>
    </lineage>
</organism>
<proteinExistence type="predicted"/>
<dbReference type="Proteomes" id="UP001501204">
    <property type="component" value="Unassembled WGS sequence"/>
</dbReference>